<dbReference type="EMBL" id="KI913785">
    <property type="protein sequence ID" value="ETV63591.1"/>
    <property type="molecule type" value="Genomic_DNA"/>
</dbReference>
<sequence>MVDGCGVVVWYTYFKVHMTKEGPPEIPQHRNIRKQHEGLRGFYKGLTPNLIKVLPTGALIFAVYEYQP</sequence>
<proteinExistence type="predicted"/>
<keyword evidence="2" id="KW-0812">Transmembrane</keyword>
<dbReference type="Gene3D" id="1.50.40.10">
    <property type="entry name" value="Mitochondrial carrier domain"/>
    <property type="match status" value="1"/>
</dbReference>
<organism evidence="4">
    <name type="scientific">Aphanomyces astaci</name>
    <name type="common">Crayfish plague agent</name>
    <dbReference type="NCBI Taxonomy" id="112090"/>
    <lineage>
        <taxon>Eukaryota</taxon>
        <taxon>Sar</taxon>
        <taxon>Stramenopiles</taxon>
        <taxon>Oomycota</taxon>
        <taxon>Saprolegniomycetes</taxon>
        <taxon>Saprolegniales</taxon>
        <taxon>Verrucalvaceae</taxon>
        <taxon>Aphanomyces</taxon>
    </lineage>
</organism>
<evidence type="ECO:0000256" key="1">
    <source>
        <dbReference type="ARBA" id="ARBA00004141"/>
    </source>
</evidence>
<dbReference type="GeneID" id="20821477"/>
<dbReference type="InterPro" id="IPR023395">
    <property type="entry name" value="MCP_dom_sf"/>
</dbReference>
<dbReference type="AlphaFoldDB" id="W4F9V9"/>
<dbReference type="GO" id="GO:0016020">
    <property type="term" value="C:membrane"/>
    <property type="evidence" value="ECO:0007669"/>
    <property type="project" value="UniProtKB-SubCell"/>
</dbReference>
<dbReference type="RefSeq" id="XP_009846925.1">
    <property type="nucleotide sequence ID" value="XM_009848623.1"/>
</dbReference>
<dbReference type="Pfam" id="PF00153">
    <property type="entry name" value="Mito_carr"/>
    <property type="match status" value="1"/>
</dbReference>
<evidence type="ECO:0000313" key="4">
    <source>
        <dbReference type="EMBL" id="ETV63591.1"/>
    </source>
</evidence>
<dbReference type="VEuPathDB" id="FungiDB:H257_19481"/>
<evidence type="ECO:0000256" key="2">
    <source>
        <dbReference type="ARBA" id="ARBA00022692"/>
    </source>
</evidence>
<accession>W4F9V9</accession>
<name>W4F9V9_APHAT</name>
<dbReference type="InterPro" id="IPR018108">
    <property type="entry name" value="MCP_transmembrane"/>
</dbReference>
<protein>
    <submittedName>
        <fullName evidence="4">Uncharacterized protein</fullName>
    </submittedName>
</protein>
<dbReference type="SUPFAM" id="SSF103506">
    <property type="entry name" value="Mitochondrial carrier"/>
    <property type="match status" value="1"/>
</dbReference>
<evidence type="ECO:0000256" key="3">
    <source>
        <dbReference type="ARBA" id="ARBA00023136"/>
    </source>
</evidence>
<dbReference type="OrthoDB" id="7921238at2759"/>
<reference evidence="4" key="1">
    <citation type="submission" date="2013-12" db="EMBL/GenBank/DDBJ databases">
        <title>The Genome Sequence of Aphanomyces astaci APO3.</title>
        <authorList>
            <consortium name="The Broad Institute Genomics Platform"/>
            <person name="Russ C."/>
            <person name="Tyler B."/>
            <person name="van West P."/>
            <person name="Dieguez-Uribeondo J."/>
            <person name="Young S.K."/>
            <person name="Zeng Q."/>
            <person name="Gargeya S."/>
            <person name="Fitzgerald M."/>
            <person name="Abouelleil A."/>
            <person name="Alvarado L."/>
            <person name="Chapman S.B."/>
            <person name="Gainer-Dewar J."/>
            <person name="Goldberg J."/>
            <person name="Griggs A."/>
            <person name="Gujja S."/>
            <person name="Hansen M."/>
            <person name="Howarth C."/>
            <person name="Imamovic A."/>
            <person name="Ireland A."/>
            <person name="Larimer J."/>
            <person name="McCowan C."/>
            <person name="Murphy C."/>
            <person name="Pearson M."/>
            <person name="Poon T.W."/>
            <person name="Priest M."/>
            <person name="Roberts A."/>
            <person name="Saif S."/>
            <person name="Shea T."/>
            <person name="Sykes S."/>
            <person name="Wortman J."/>
            <person name="Nusbaum C."/>
            <person name="Birren B."/>
        </authorList>
    </citation>
    <scope>NUCLEOTIDE SEQUENCE [LARGE SCALE GENOMIC DNA]</scope>
    <source>
        <strain evidence="4">APO3</strain>
    </source>
</reference>
<keyword evidence="3" id="KW-0472">Membrane</keyword>
<gene>
    <name evidence="4" type="ORF">H257_19481</name>
</gene>
<comment type="subcellular location">
    <subcellularLocation>
        <location evidence="1">Membrane</location>
        <topology evidence="1">Multi-pass membrane protein</topology>
    </subcellularLocation>
</comment>